<dbReference type="EMBL" id="JAOPGA020001547">
    <property type="protein sequence ID" value="KAL0489325.1"/>
    <property type="molecule type" value="Genomic_DNA"/>
</dbReference>
<organism evidence="3 4">
    <name type="scientific">Acrasis kona</name>
    <dbReference type="NCBI Taxonomy" id="1008807"/>
    <lineage>
        <taxon>Eukaryota</taxon>
        <taxon>Discoba</taxon>
        <taxon>Heterolobosea</taxon>
        <taxon>Tetramitia</taxon>
        <taxon>Eutetramitia</taxon>
        <taxon>Acrasidae</taxon>
        <taxon>Acrasis</taxon>
    </lineage>
</organism>
<dbReference type="InterPro" id="IPR029044">
    <property type="entry name" value="Nucleotide-diphossugar_trans"/>
</dbReference>
<feature type="transmembrane region" description="Helical" evidence="1">
    <location>
        <begin position="450"/>
        <end position="471"/>
    </location>
</feature>
<feature type="transmembrane region" description="Helical" evidence="1">
    <location>
        <begin position="415"/>
        <end position="435"/>
    </location>
</feature>
<evidence type="ECO:0000313" key="4">
    <source>
        <dbReference type="Proteomes" id="UP001431209"/>
    </source>
</evidence>
<sequence length="545" mass="63097">MSGNEISLTIPDKKRARHINKPSLAFQRVFRCIPAFVIFGGPLLSIYWSFFNIHYYFIFAVGFCIFQLYYSCYIGYYAYNCISNARENNSKDWRQEYENYKKQNKDQAVLQWDDIVHYVIITAYKENVSILNDTLNAIAESSIAHQIIPVLGMEQREEGCDEKASALVQKFQSKFKGMLYTVHPKGIPGEMAGKSSNSNWTYRTGVVPDINKRGLETDNVVVSICDADSLYNVKHFDVLTFKYCTLPNRHSLAYQGPMVNFANVESVPAVIRLMSVVISMHELSHVYNCKNNQIFPFSTYSYSYRMIKDNDGWDPDFVAEDWHQFLKLYFNTGGQVSLEALPYPIVCYSVESDSFWSSIKERFEQAKRHAIALQEVVYIFTRCMNIITGHSTGPAPKIAGTLSVFTKTIFPHMIATYHLFLLGYSFFVFQMYFWIPHWVNPDDSAIVNTFWAIAFNLVNFLSAITLFVMSLNTHRMINYIKNEDGRWWRPVIFLIEWLLFAPIGNFLFTFIPTFIAASRLVWKDMLDFEYVCAAKPESEIEVVVD</sequence>
<reference evidence="3 4" key="1">
    <citation type="submission" date="2024-03" db="EMBL/GenBank/DDBJ databases">
        <title>The Acrasis kona genome and developmental transcriptomes reveal deep origins of eukaryotic multicellular pathways.</title>
        <authorList>
            <person name="Sheikh S."/>
            <person name="Fu C.-J."/>
            <person name="Brown M.W."/>
            <person name="Baldauf S.L."/>
        </authorList>
    </citation>
    <scope>NUCLEOTIDE SEQUENCE [LARGE SCALE GENOMIC DNA]</scope>
    <source>
        <strain evidence="3 4">ATCC MYA-3509</strain>
    </source>
</reference>
<keyword evidence="1" id="KW-1133">Transmembrane helix</keyword>
<feature type="transmembrane region" description="Helical" evidence="1">
    <location>
        <begin position="491"/>
        <end position="517"/>
    </location>
</feature>
<comment type="caution">
    <text evidence="3">The sequence shown here is derived from an EMBL/GenBank/DDBJ whole genome shotgun (WGS) entry which is preliminary data.</text>
</comment>
<dbReference type="SUPFAM" id="SSF53448">
    <property type="entry name" value="Nucleotide-diphospho-sugar transferases"/>
    <property type="match status" value="1"/>
</dbReference>
<name>A0AAW2ZIL7_9EUKA</name>
<dbReference type="PANTHER" id="PTHR36851:SF1">
    <property type="entry name" value="GLYCO_TRANS_2-LIKE DOMAIN-CONTAINING PROTEIN"/>
    <property type="match status" value="1"/>
</dbReference>
<keyword evidence="4" id="KW-1185">Reference proteome</keyword>
<evidence type="ECO:0000313" key="3">
    <source>
        <dbReference type="EMBL" id="KAL0489325.1"/>
    </source>
</evidence>
<dbReference type="Proteomes" id="UP001431209">
    <property type="component" value="Unassembled WGS sequence"/>
</dbReference>
<feature type="transmembrane region" description="Helical" evidence="1">
    <location>
        <begin position="56"/>
        <end position="79"/>
    </location>
</feature>
<proteinExistence type="predicted"/>
<feature type="transmembrane region" description="Helical" evidence="1">
    <location>
        <begin position="29"/>
        <end position="50"/>
    </location>
</feature>
<keyword evidence="1" id="KW-0812">Transmembrane</keyword>
<gene>
    <name evidence="2" type="ORF">AKO1_004599</name>
    <name evidence="3" type="ORF">AKO1_010623</name>
</gene>
<protein>
    <submittedName>
        <fullName evidence="2">CHO2</fullName>
    </submittedName>
    <submittedName>
        <fullName evidence="3">Phosphatidylethanolamine N-methyltransferase</fullName>
    </submittedName>
</protein>
<dbReference type="AlphaFoldDB" id="A0AAW2ZIL7"/>
<evidence type="ECO:0000256" key="1">
    <source>
        <dbReference type="SAM" id="Phobius"/>
    </source>
</evidence>
<dbReference type="PANTHER" id="PTHR36851">
    <property type="entry name" value="UNNAMED PRODUCT"/>
    <property type="match status" value="1"/>
</dbReference>
<dbReference type="EMBL" id="JAOPGA020000054">
    <property type="protein sequence ID" value="KAL0476512.1"/>
    <property type="molecule type" value="Genomic_DNA"/>
</dbReference>
<evidence type="ECO:0000313" key="2">
    <source>
        <dbReference type="EMBL" id="KAL0476512.1"/>
    </source>
</evidence>
<keyword evidence="1" id="KW-0472">Membrane</keyword>
<accession>A0AAW2ZIL7</accession>